<evidence type="ECO:0000313" key="2">
    <source>
        <dbReference type="EMBL" id="RDX91599.1"/>
    </source>
</evidence>
<dbReference type="EMBL" id="QJKJ01005074">
    <property type="protein sequence ID" value="RDX91599.1"/>
    <property type="molecule type" value="Genomic_DNA"/>
</dbReference>
<keyword evidence="3" id="KW-1185">Reference proteome</keyword>
<dbReference type="OrthoDB" id="1363248at2759"/>
<comment type="caution">
    <text evidence="2">The sequence shown here is derived from an EMBL/GenBank/DDBJ whole genome shotgun (WGS) entry which is preliminary data.</text>
</comment>
<gene>
    <name evidence="2" type="ORF">CR513_26391</name>
</gene>
<keyword evidence="1" id="KW-0732">Signal</keyword>
<name>A0A371GM12_MUCPR</name>
<feature type="signal peptide" evidence="1">
    <location>
        <begin position="1"/>
        <end position="26"/>
    </location>
</feature>
<evidence type="ECO:0000256" key="1">
    <source>
        <dbReference type="SAM" id="SignalP"/>
    </source>
</evidence>
<dbReference type="AlphaFoldDB" id="A0A371GM12"/>
<organism evidence="2 3">
    <name type="scientific">Mucuna pruriens</name>
    <name type="common">Velvet bean</name>
    <name type="synonym">Dolichos pruriens</name>
    <dbReference type="NCBI Taxonomy" id="157652"/>
    <lineage>
        <taxon>Eukaryota</taxon>
        <taxon>Viridiplantae</taxon>
        <taxon>Streptophyta</taxon>
        <taxon>Embryophyta</taxon>
        <taxon>Tracheophyta</taxon>
        <taxon>Spermatophyta</taxon>
        <taxon>Magnoliopsida</taxon>
        <taxon>eudicotyledons</taxon>
        <taxon>Gunneridae</taxon>
        <taxon>Pentapetalae</taxon>
        <taxon>rosids</taxon>
        <taxon>fabids</taxon>
        <taxon>Fabales</taxon>
        <taxon>Fabaceae</taxon>
        <taxon>Papilionoideae</taxon>
        <taxon>50 kb inversion clade</taxon>
        <taxon>NPAAA clade</taxon>
        <taxon>indigoferoid/millettioid clade</taxon>
        <taxon>Phaseoleae</taxon>
        <taxon>Mucuna</taxon>
    </lineage>
</organism>
<sequence>MANVNSLHLFMFLFLIASGLTQQAFAKDDQCKVNGDCKKYCAGRPNCPTLCLGGLCLCNCASTKVYTEQIHSALNDLNGSQN</sequence>
<proteinExistence type="predicted"/>
<feature type="non-terminal residue" evidence="2">
    <location>
        <position position="1"/>
    </location>
</feature>
<protein>
    <recommendedName>
        <fullName evidence="4">Defensin-like protein</fullName>
    </recommendedName>
</protein>
<feature type="chain" id="PRO_5016961188" description="Defensin-like protein" evidence="1">
    <location>
        <begin position="27"/>
        <end position="82"/>
    </location>
</feature>
<evidence type="ECO:0008006" key="4">
    <source>
        <dbReference type="Google" id="ProtNLM"/>
    </source>
</evidence>
<reference evidence="2" key="1">
    <citation type="submission" date="2018-05" db="EMBL/GenBank/DDBJ databases">
        <title>Draft genome of Mucuna pruriens seed.</title>
        <authorList>
            <person name="Nnadi N.E."/>
            <person name="Vos R."/>
            <person name="Hasami M.H."/>
            <person name="Devisetty U.K."/>
            <person name="Aguiy J.C."/>
        </authorList>
    </citation>
    <scope>NUCLEOTIDE SEQUENCE [LARGE SCALE GENOMIC DNA]</scope>
    <source>
        <strain evidence="2">JCA_2017</strain>
    </source>
</reference>
<evidence type="ECO:0000313" key="3">
    <source>
        <dbReference type="Proteomes" id="UP000257109"/>
    </source>
</evidence>
<dbReference type="Proteomes" id="UP000257109">
    <property type="component" value="Unassembled WGS sequence"/>
</dbReference>
<accession>A0A371GM12</accession>